<keyword evidence="5" id="KW-1185">Reference proteome</keyword>
<dbReference type="InterPro" id="IPR038109">
    <property type="entry name" value="DNA_bind_recomb_sf"/>
</dbReference>
<dbReference type="Gene3D" id="3.40.50.1390">
    <property type="entry name" value="Resolvase, N-terminal catalytic domain"/>
    <property type="match status" value="1"/>
</dbReference>
<proteinExistence type="predicted"/>
<dbReference type="GO" id="GO:0000150">
    <property type="term" value="F:DNA strand exchange activity"/>
    <property type="evidence" value="ECO:0007669"/>
    <property type="project" value="InterPro"/>
</dbReference>
<dbReference type="InterPro" id="IPR050639">
    <property type="entry name" value="SSR_resolvase"/>
</dbReference>
<dbReference type="GO" id="GO:0003677">
    <property type="term" value="F:DNA binding"/>
    <property type="evidence" value="ECO:0007669"/>
    <property type="project" value="InterPro"/>
</dbReference>
<dbReference type="OrthoDB" id="266184at2"/>
<protein>
    <submittedName>
        <fullName evidence="4">Site-specific recombinase, DNA invertase Pin</fullName>
    </submittedName>
</protein>
<dbReference type="Proteomes" id="UP000010798">
    <property type="component" value="Chromosome"/>
</dbReference>
<dbReference type="Gene3D" id="3.90.1750.20">
    <property type="entry name" value="Putative Large Serine Recombinase, Chain B, Domain 2"/>
    <property type="match status" value="1"/>
</dbReference>
<feature type="domain" description="Recombinase" evidence="3">
    <location>
        <begin position="170"/>
        <end position="311"/>
    </location>
</feature>
<feature type="compositionally biased region" description="Polar residues" evidence="1">
    <location>
        <begin position="277"/>
        <end position="287"/>
    </location>
</feature>
<dbReference type="Pfam" id="PF13408">
    <property type="entry name" value="Zn_ribbon_recom"/>
    <property type="match status" value="1"/>
</dbReference>
<dbReference type="PANTHER" id="PTHR30461">
    <property type="entry name" value="DNA-INVERTASE FROM LAMBDOID PROPHAGE"/>
    <property type="match status" value="1"/>
</dbReference>
<dbReference type="Pfam" id="PF00239">
    <property type="entry name" value="Resolvase"/>
    <property type="match status" value="1"/>
</dbReference>
<gene>
    <name evidence="4" type="ordered locus">Sinac_2191</name>
</gene>
<evidence type="ECO:0000259" key="3">
    <source>
        <dbReference type="PROSITE" id="PS51737"/>
    </source>
</evidence>
<name>L0DCF1_SINAD</name>
<dbReference type="PROSITE" id="PS51737">
    <property type="entry name" value="RECOMBINASE_DNA_BIND"/>
    <property type="match status" value="1"/>
</dbReference>
<feature type="domain" description="Resolvase/invertase-type recombinase catalytic" evidence="2">
    <location>
        <begin position="15"/>
        <end position="161"/>
    </location>
</feature>
<dbReference type="Pfam" id="PF07508">
    <property type="entry name" value="Recombinase"/>
    <property type="match status" value="1"/>
</dbReference>
<dbReference type="HOGENOM" id="CLU_010686_18_2_0"/>
<dbReference type="RefSeq" id="WP_015245673.1">
    <property type="nucleotide sequence ID" value="NC_019892.1"/>
</dbReference>
<dbReference type="InterPro" id="IPR011109">
    <property type="entry name" value="DNA_bind_recombinase_dom"/>
</dbReference>
<dbReference type="KEGG" id="saci:Sinac_2191"/>
<dbReference type="CDD" id="cd00338">
    <property type="entry name" value="Ser_Recombinase"/>
    <property type="match status" value="1"/>
</dbReference>
<evidence type="ECO:0000313" key="4">
    <source>
        <dbReference type="EMBL" id="AGA26513.1"/>
    </source>
</evidence>
<sequence length="405" mass="45681">MSQQKKKDAYLTSRNAAIYTRVSDTNEGNTEVSHEFQDRECRARAAALGYKVVSEFRDNFSGRFLHERPGLTALREAVRDGGLQAVFVWKLDRFSRRLAQRAICVQELRDHGCRCISATEEIKDSPEGRLLESVLGAIAEFEVERTLERSQAGLSVLRNRGLPICQGKARYGYQYVKESRSRVIVEEEAEVVRRIFAMCVSGDSSNVIAAHLNRLGVPCPAISRGVKLGVQQAPSWHSSTVRAILKDESYAGAPMTSGKRRCTSEVSRKGHRRTERTNPTDWWQSKEATPPIVSPEEFAVAQELLGSRRKSRDSRDAEHPHLLRGMVQCAVCGRSMSPWKTKNPSGKTYYYFCCVSRQMGCNCGNVVTPMAWLDEAVWSKVGSLIHDQNAIEERFRLNRNFQMGK</sequence>
<dbReference type="EMBL" id="CP003364">
    <property type="protein sequence ID" value="AGA26513.1"/>
    <property type="molecule type" value="Genomic_DNA"/>
</dbReference>
<dbReference type="InterPro" id="IPR006119">
    <property type="entry name" value="Resolv_N"/>
</dbReference>
<dbReference type="eggNOG" id="COG1961">
    <property type="taxonomic scope" value="Bacteria"/>
</dbReference>
<dbReference type="SMART" id="SM00857">
    <property type="entry name" value="Resolvase"/>
    <property type="match status" value="1"/>
</dbReference>
<dbReference type="InterPro" id="IPR025827">
    <property type="entry name" value="Zn_ribbon_recom_dom"/>
</dbReference>
<accession>L0DCF1</accession>
<feature type="region of interest" description="Disordered" evidence="1">
    <location>
        <begin position="253"/>
        <end position="288"/>
    </location>
</feature>
<dbReference type="SUPFAM" id="SSF53041">
    <property type="entry name" value="Resolvase-like"/>
    <property type="match status" value="1"/>
</dbReference>
<evidence type="ECO:0000256" key="1">
    <source>
        <dbReference type="SAM" id="MobiDB-lite"/>
    </source>
</evidence>
<dbReference type="InterPro" id="IPR036162">
    <property type="entry name" value="Resolvase-like_N_sf"/>
</dbReference>
<evidence type="ECO:0000259" key="2">
    <source>
        <dbReference type="PROSITE" id="PS51736"/>
    </source>
</evidence>
<dbReference type="AlphaFoldDB" id="L0DCF1"/>
<dbReference type="PROSITE" id="PS51736">
    <property type="entry name" value="RECOMBINASES_3"/>
    <property type="match status" value="1"/>
</dbReference>
<dbReference type="PANTHER" id="PTHR30461:SF23">
    <property type="entry name" value="DNA RECOMBINASE-RELATED"/>
    <property type="match status" value="1"/>
</dbReference>
<reference evidence="4 5" key="1">
    <citation type="submission" date="2012-02" db="EMBL/GenBank/DDBJ databases">
        <title>Complete sequence of chromosome of Singulisphaera acidiphila DSM 18658.</title>
        <authorList>
            <consortium name="US DOE Joint Genome Institute (JGI-PGF)"/>
            <person name="Lucas S."/>
            <person name="Copeland A."/>
            <person name="Lapidus A."/>
            <person name="Glavina del Rio T."/>
            <person name="Dalin E."/>
            <person name="Tice H."/>
            <person name="Bruce D."/>
            <person name="Goodwin L."/>
            <person name="Pitluck S."/>
            <person name="Peters L."/>
            <person name="Ovchinnikova G."/>
            <person name="Chertkov O."/>
            <person name="Kyrpides N."/>
            <person name="Mavromatis K."/>
            <person name="Ivanova N."/>
            <person name="Brettin T."/>
            <person name="Detter J.C."/>
            <person name="Han C."/>
            <person name="Larimer F."/>
            <person name="Land M."/>
            <person name="Hauser L."/>
            <person name="Markowitz V."/>
            <person name="Cheng J.-F."/>
            <person name="Hugenholtz P."/>
            <person name="Woyke T."/>
            <person name="Wu D."/>
            <person name="Tindall B."/>
            <person name="Pomrenke H."/>
            <person name="Brambilla E."/>
            <person name="Klenk H.-P."/>
            <person name="Eisen J.A."/>
        </authorList>
    </citation>
    <scope>NUCLEOTIDE SEQUENCE [LARGE SCALE GENOMIC DNA]</scope>
    <source>
        <strain evidence="5">ATCC BAA-1392 / DSM 18658 / VKM B-2454 / MOB10</strain>
    </source>
</reference>
<organism evidence="4 5">
    <name type="scientific">Singulisphaera acidiphila (strain ATCC BAA-1392 / DSM 18658 / VKM B-2454 / MOB10)</name>
    <dbReference type="NCBI Taxonomy" id="886293"/>
    <lineage>
        <taxon>Bacteria</taxon>
        <taxon>Pseudomonadati</taxon>
        <taxon>Planctomycetota</taxon>
        <taxon>Planctomycetia</taxon>
        <taxon>Isosphaerales</taxon>
        <taxon>Isosphaeraceae</taxon>
        <taxon>Singulisphaera</taxon>
    </lineage>
</organism>
<evidence type="ECO:0000313" key="5">
    <source>
        <dbReference type="Proteomes" id="UP000010798"/>
    </source>
</evidence>